<dbReference type="EMBL" id="OR769218">
    <property type="protein sequence ID" value="WQJ54018.1"/>
    <property type="molecule type" value="Genomic_DNA"/>
</dbReference>
<proteinExistence type="predicted"/>
<dbReference type="Proteomes" id="UP001346559">
    <property type="component" value="Segment"/>
</dbReference>
<name>A0ABZ0Z487_9CAUD</name>
<keyword evidence="2" id="KW-1185">Reference proteome</keyword>
<protein>
    <recommendedName>
        <fullName evidence="3">Tail fiber protein</fullName>
    </recommendedName>
</protein>
<sequence>MLYIRFLNLQNPLQDVEQLYNDGTIKQGDIVCQQYNDKYSHLFMNGTWVKTKYTSKIAQNTEIEDDVKTLYDLISNNSTNITDISTRLSDNYITKSQYLEDEELIASSFAYVNNKINDQTELLDKNIRDISTNLSNISTNLSDNYITKSQYLKDEKLIASTFADVNNKINSLYAEIAELKEQLKSSTK</sequence>
<organism evidence="1 2">
    <name type="scientific">phage Lak_Megaphage_RVC_AP1_GC26</name>
    <dbReference type="NCBI Taxonomy" id="3109224"/>
    <lineage>
        <taxon>Viruses</taxon>
        <taxon>Duplodnaviria</taxon>
        <taxon>Heunggongvirae</taxon>
        <taxon>Uroviricota</taxon>
        <taxon>Caudoviricetes</taxon>
        <taxon>Caudoviricetes code 15 clade</taxon>
    </lineage>
</organism>
<accession>A0ABZ0Z487</accession>
<reference evidence="1 2" key="1">
    <citation type="submission" date="2023-11" db="EMBL/GenBank/DDBJ databases">
        <authorList>
            <person name="Cook R."/>
            <person name="Crisci M."/>
            <person name="Pye H."/>
            <person name="Adriaenssens E."/>
            <person name="Santini J."/>
        </authorList>
    </citation>
    <scope>NUCLEOTIDE SEQUENCE [LARGE SCALE GENOMIC DNA]</scope>
    <source>
        <strain evidence="1">Lak_Megaphage_RVC_AP1_GC26</strain>
    </source>
</reference>
<evidence type="ECO:0008006" key="3">
    <source>
        <dbReference type="Google" id="ProtNLM"/>
    </source>
</evidence>
<evidence type="ECO:0000313" key="2">
    <source>
        <dbReference type="Proteomes" id="UP001346559"/>
    </source>
</evidence>
<evidence type="ECO:0000313" key="1">
    <source>
        <dbReference type="EMBL" id="WQJ54018.1"/>
    </source>
</evidence>